<evidence type="ECO:0000313" key="8">
    <source>
        <dbReference type="EMBL" id="OSX67593.1"/>
    </source>
</evidence>
<keyword evidence="2" id="KW-0132">Cell division</keyword>
<evidence type="ECO:0000256" key="4">
    <source>
        <dbReference type="ARBA" id="ARBA00022786"/>
    </source>
</evidence>
<dbReference type="Gene3D" id="2.130.10.10">
    <property type="entry name" value="YVTN repeat-like/Quinoprotein amine dehydrogenase"/>
    <property type="match status" value="1"/>
</dbReference>
<dbReference type="GO" id="GO:0031145">
    <property type="term" value="P:anaphase-promoting complex-dependent catabolic process"/>
    <property type="evidence" value="ECO:0007669"/>
    <property type="project" value="InterPro"/>
</dbReference>
<dbReference type="Pfam" id="PF12894">
    <property type="entry name" value="ANAPC4_WD40"/>
    <property type="match status" value="1"/>
</dbReference>
<dbReference type="GeneID" id="36333371"/>
<evidence type="ECO:0000256" key="5">
    <source>
        <dbReference type="ARBA" id="ARBA00023306"/>
    </source>
</evidence>
<evidence type="ECO:0000256" key="2">
    <source>
        <dbReference type="ARBA" id="ARBA00022618"/>
    </source>
</evidence>
<reference evidence="8 9" key="1">
    <citation type="submission" date="2017-04" db="EMBL/GenBank/DDBJ databases">
        <title>Genome Sequence of the Model Brown-Rot Fungus Postia placenta SB12.</title>
        <authorList>
            <consortium name="DOE Joint Genome Institute"/>
            <person name="Gaskell J."/>
            <person name="Kersten P."/>
            <person name="Larrondo L.F."/>
            <person name="Canessa P."/>
            <person name="Martinez D."/>
            <person name="Hibbett D."/>
            <person name="Schmoll M."/>
            <person name="Kubicek C.P."/>
            <person name="Martinez A.T."/>
            <person name="Yadav J."/>
            <person name="Master E."/>
            <person name="Magnuson J.K."/>
            <person name="James T."/>
            <person name="Yaver D."/>
            <person name="Berka R."/>
            <person name="Labutti K."/>
            <person name="Lipzen A."/>
            <person name="Aerts A."/>
            <person name="Barry K."/>
            <person name="Henrissat B."/>
            <person name="Blanchette R."/>
            <person name="Grigoriev I."/>
            <person name="Cullen D."/>
        </authorList>
    </citation>
    <scope>NUCLEOTIDE SEQUENCE [LARGE SCALE GENOMIC DNA]</scope>
    <source>
        <strain evidence="8 9">MAD-698-R-SB12</strain>
    </source>
</reference>
<evidence type="ECO:0000259" key="7">
    <source>
        <dbReference type="Pfam" id="PF12896"/>
    </source>
</evidence>
<dbReference type="RefSeq" id="XP_024344387.1">
    <property type="nucleotide sequence ID" value="XM_024488422.1"/>
</dbReference>
<dbReference type="InterPro" id="IPR024789">
    <property type="entry name" value="APC4"/>
</dbReference>
<evidence type="ECO:0000313" key="9">
    <source>
        <dbReference type="Proteomes" id="UP000194127"/>
    </source>
</evidence>
<feature type="domain" description="Anaphase-promoting complex subunit 4-like WD40" evidence="6">
    <location>
        <begin position="24"/>
        <end position="101"/>
    </location>
</feature>
<evidence type="ECO:0000256" key="3">
    <source>
        <dbReference type="ARBA" id="ARBA00022776"/>
    </source>
</evidence>
<dbReference type="InterPro" id="IPR024977">
    <property type="entry name" value="Apc4-like_WD40_dom"/>
</dbReference>
<dbReference type="PANTHER" id="PTHR13260:SF0">
    <property type="entry name" value="ANAPHASE-PROMOTING COMPLEX SUBUNIT 4"/>
    <property type="match status" value="1"/>
</dbReference>
<dbReference type="AlphaFoldDB" id="A0A1X6NGU7"/>
<dbReference type="GO" id="GO:0051301">
    <property type="term" value="P:cell division"/>
    <property type="evidence" value="ECO:0007669"/>
    <property type="project" value="UniProtKB-KW"/>
</dbReference>
<evidence type="ECO:0000256" key="1">
    <source>
        <dbReference type="ARBA" id="ARBA00016067"/>
    </source>
</evidence>
<organism evidence="8 9">
    <name type="scientific">Postia placenta MAD-698-R-SB12</name>
    <dbReference type="NCBI Taxonomy" id="670580"/>
    <lineage>
        <taxon>Eukaryota</taxon>
        <taxon>Fungi</taxon>
        <taxon>Dikarya</taxon>
        <taxon>Basidiomycota</taxon>
        <taxon>Agaricomycotina</taxon>
        <taxon>Agaricomycetes</taxon>
        <taxon>Polyporales</taxon>
        <taxon>Adustoporiaceae</taxon>
        <taxon>Rhodonia</taxon>
    </lineage>
</organism>
<dbReference type="InterPro" id="IPR015943">
    <property type="entry name" value="WD40/YVTN_repeat-like_dom_sf"/>
</dbReference>
<dbReference type="Pfam" id="PF12896">
    <property type="entry name" value="ANAPC4"/>
    <property type="match status" value="1"/>
</dbReference>
<keyword evidence="3" id="KW-0498">Mitosis</keyword>
<accession>A0A1X6NGU7</accession>
<feature type="domain" description="Anaphase-promoting complex subunit 4 long" evidence="7">
    <location>
        <begin position="303"/>
        <end position="504"/>
    </location>
</feature>
<evidence type="ECO:0000259" key="6">
    <source>
        <dbReference type="Pfam" id="PF12894"/>
    </source>
</evidence>
<dbReference type="PANTHER" id="PTHR13260">
    <property type="entry name" value="ANAPHASE PROMOTING COMPLEX SUBUNIT 4 APC4"/>
    <property type="match status" value="1"/>
</dbReference>
<dbReference type="GO" id="GO:0034399">
    <property type="term" value="C:nuclear periphery"/>
    <property type="evidence" value="ECO:0007669"/>
    <property type="project" value="TreeGrafter"/>
</dbReference>
<dbReference type="STRING" id="670580.A0A1X6NGU7"/>
<dbReference type="InterPro" id="IPR024790">
    <property type="entry name" value="APC4_long_dom"/>
</dbReference>
<dbReference type="SUPFAM" id="SSF69322">
    <property type="entry name" value="Tricorn protease domain 2"/>
    <property type="match status" value="1"/>
</dbReference>
<dbReference type="EMBL" id="KZ110591">
    <property type="protein sequence ID" value="OSX67593.1"/>
    <property type="molecule type" value="Genomic_DNA"/>
</dbReference>
<keyword evidence="5" id="KW-0131">Cell cycle</keyword>
<protein>
    <recommendedName>
        <fullName evidence="1">Anaphase-promoting complex subunit 4</fullName>
    </recommendedName>
</protein>
<name>A0A1X6NGU7_9APHY</name>
<proteinExistence type="predicted"/>
<dbReference type="GO" id="GO:0005680">
    <property type="term" value="C:anaphase-promoting complex"/>
    <property type="evidence" value="ECO:0007669"/>
    <property type="project" value="InterPro"/>
</dbReference>
<sequence>MEENAFSSLALVHLPTPARVLRSSWCPDKDLLVVVTRLGGKDRVSLWKMHGAKKWEVGFDANSTASSDEVVDICWSPDTQTIAIAHNPPRVTLHSIQDGHEERVLPVSLPLHLKPLRPVRLSNIWWLAREKQETYSSIPDIFQRGNDITGSAHSILKGQPLLDPLQDESQPLTATDLFAFQGSQTRAVPPSVPPVISSWPALPSDSLAASIQPQKLSGNQLRPGEELDEADDANVDSILMVSDDTGHLHCFLDGSYPLGSAFTGIEALTVSIYKEKDCFFAHPQFIRVGKPSFTSLRPWVIRLPEIQRRTMRDVARVSSSTRELNWYAMRVVKDMRNAWFGSETQNGARELGPKWVRALEDRQRDEFGHDEPYAMVDLTSLLATGRLTESFADYLGSGEQMSDRGLQKWESTMVESLIKLRDYAEKRVAPACQRVHLLLEEVAGWSQLSQYENCKLNISQINGCLDLASRTIVLASWLAATTRKELVRFKEFMKWLKYETTRTNTPSESTSLPAPKHDILEVNDYLMAGLVVSPIDKWFMGPVPQFATRDLGVPGDQHDLKAVMQRARGVLSNQQQTAWQSNIKQKDLSYLDRNLDSLIQELATRCQRIFVEAAGATGRSAVVVSSSTPAQVHDTTLLRAAESRPSPLIRERTIADSTQAGTFTQTLAIQIPRDANKSDLCLARLRFAKDTASSPLSADIAVMECCAPNGDAEYNAVPFTLLDADFFDDSVILLVYRFQERPGPASIATVGYSDLHYETVELQAHVSDFAREALMLEVLLRLSDGRLSSVPAPIIQSRTLSGCKEGNAFLAANGRAGRRVACVLDGAGLALEILDMEGEVEDLEEMSTVEA</sequence>
<keyword evidence="4" id="KW-0833">Ubl conjugation pathway</keyword>
<dbReference type="Proteomes" id="UP000194127">
    <property type="component" value="Unassembled WGS sequence"/>
</dbReference>
<dbReference type="GO" id="GO:0070979">
    <property type="term" value="P:protein K11-linked ubiquitination"/>
    <property type="evidence" value="ECO:0007669"/>
    <property type="project" value="TreeGrafter"/>
</dbReference>
<gene>
    <name evidence="8" type="ORF">POSPLADRAFT_1176461</name>
</gene>
<dbReference type="OrthoDB" id="10259843at2759"/>
<keyword evidence="9" id="KW-1185">Reference proteome</keyword>